<evidence type="ECO:0000313" key="1">
    <source>
        <dbReference type="EMBL" id="KAI3827495.1"/>
    </source>
</evidence>
<keyword evidence="2" id="KW-1185">Reference proteome</keyword>
<protein>
    <submittedName>
        <fullName evidence="1">Uncharacterized protein</fullName>
    </submittedName>
</protein>
<reference evidence="2" key="1">
    <citation type="journal article" date="2022" name="Mol. Ecol. Resour.">
        <title>The genomes of chicory, endive, great burdock and yacon provide insights into Asteraceae palaeo-polyploidization history and plant inulin production.</title>
        <authorList>
            <person name="Fan W."/>
            <person name="Wang S."/>
            <person name="Wang H."/>
            <person name="Wang A."/>
            <person name="Jiang F."/>
            <person name="Liu H."/>
            <person name="Zhao H."/>
            <person name="Xu D."/>
            <person name="Zhang Y."/>
        </authorList>
    </citation>
    <scope>NUCLEOTIDE SEQUENCE [LARGE SCALE GENOMIC DNA]</scope>
    <source>
        <strain evidence="2">cv. Yunnan</strain>
    </source>
</reference>
<dbReference type="Proteomes" id="UP001056120">
    <property type="component" value="Linkage Group LG01"/>
</dbReference>
<proteinExistence type="predicted"/>
<sequence length="184" mass="20675">MTLGNLQLVSPYLTVLGNLALALPDTGQAREILRSSLTLAKKLYDIPTQIWVLSNFTALPDTGQAREILRSSLTLAKKLYDIPTQIWVLSNFTYIKVDEEKLPQPHDGFEDSTTIQNPVKRKNRAGQIAGSIAGLFVTVASIAIVTFYLWIRKEDKGEETEEVACDEDMKKDFEVEVEVDFRVL</sequence>
<accession>A0ACB9K5N1</accession>
<evidence type="ECO:0000313" key="2">
    <source>
        <dbReference type="Proteomes" id="UP001056120"/>
    </source>
</evidence>
<dbReference type="EMBL" id="CM042018">
    <property type="protein sequence ID" value="KAI3827495.1"/>
    <property type="molecule type" value="Genomic_DNA"/>
</dbReference>
<organism evidence="1 2">
    <name type="scientific">Smallanthus sonchifolius</name>
    <dbReference type="NCBI Taxonomy" id="185202"/>
    <lineage>
        <taxon>Eukaryota</taxon>
        <taxon>Viridiplantae</taxon>
        <taxon>Streptophyta</taxon>
        <taxon>Embryophyta</taxon>
        <taxon>Tracheophyta</taxon>
        <taxon>Spermatophyta</taxon>
        <taxon>Magnoliopsida</taxon>
        <taxon>eudicotyledons</taxon>
        <taxon>Gunneridae</taxon>
        <taxon>Pentapetalae</taxon>
        <taxon>asterids</taxon>
        <taxon>campanulids</taxon>
        <taxon>Asterales</taxon>
        <taxon>Asteraceae</taxon>
        <taxon>Asteroideae</taxon>
        <taxon>Heliantheae alliance</taxon>
        <taxon>Millerieae</taxon>
        <taxon>Smallanthus</taxon>
    </lineage>
</organism>
<name>A0ACB9K5N1_9ASTR</name>
<comment type="caution">
    <text evidence="1">The sequence shown here is derived from an EMBL/GenBank/DDBJ whole genome shotgun (WGS) entry which is preliminary data.</text>
</comment>
<reference evidence="1 2" key="2">
    <citation type="journal article" date="2022" name="Mol. Ecol. Resour.">
        <title>The genomes of chicory, endive, great burdock and yacon provide insights into Asteraceae paleo-polyploidization history and plant inulin production.</title>
        <authorList>
            <person name="Fan W."/>
            <person name="Wang S."/>
            <person name="Wang H."/>
            <person name="Wang A."/>
            <person name="Jiang F."/>
            <person name="Liu H."/>
            <person name="Zhao H."/>
            <person name="Xu D."/>
            <person name="Zhang Y."/>
        </authorList>
    </citation>
    <scope>NUCLEOTIDE SEQUENCE [LARGE SCALE GENOMIC DNA]</scope>
    <source>
        <strain evidence="2">cv. Yunnan</strain>
        <tissue evidence="1">Leaves</tissue>
    </source>
</reference>
<gene>
    <name evidence="1" type="ORF">L1987_01571</name>
</gene>